<evidence type="ECO:0000313" key="1">
    <source>
        <dbReference type="EMBL" id="GES07426.1"/>
    </source>
</evidence>
<dbReference type="Gene3D" id="3.30.420.280">
    <property type="match status" value="1"/>
</dbReference>
<gene>
    <name evidence="1" type="ORF">Amac_010210</name>
</gene>
<comment type="caution">
    <text evidence="1">The sequence shown here is derived from an EMBL/GenBank/DDBJ whole genome shotgun (WGS) entry which is preliminary data.</text>
</comment>
<name>A0A5M3WF47_9ACTN</name>
<dbReference type="RefSeq" id="WP_155353134.1">
    <property type="nucleotide sequence ID" value="NZ_BAAAHL010000012.1"/>
</dbReference>
<organism evidence="1 2">
    <name type="scientific">Acrocarpospora macrocephala</name>
    <dbReference type="NCBI Taxonomy" id="150177"/>
    <lineage>
        <taxon>Bacteria</taxon>
        <taxon>Bacillati</taxon>
        <taxon>Actinomycetota</taxon>
        <taxon>Actinomycetes</taxon>
        <taxon>Streptosporangiales</taxon>
        <taxon>Streptosporangiaceae</taxon>
        <taxon>Acrocarpospora</taxon>
    </lineage>
</organism>
<evidence type="ECO:0000313" key="2">
    <source>
        <dbReference type="Proteomes" id="UP000331127"/>
    </source>
</evidence>
<dbReference type="InterPro" id="IPR027417">
    <property type="entry name" value="P-loop_NTPase"/>
</dbReference>
<dbReference type="AlphaFoldDB" id="A0A5M3WF47"/>
<dbReference type="EMBL" id="BLAE01000006">
    <property type="protein sequence ID" value="GES07426.1"/>
    <property type="molecule type" value="Genomic_DNA"/>
</dbReference>
<dbReference type="Gene3D" id="3.40.50.300">
    <property type="entry name" value="P-loop containing nucleotide triphosphate hydrolases"/>
    <property type="match status" value="1"/>
</dbReference>
<protein>
    <submittedName>
        <fullName evidence="1">Phage terminase large subunit</fullName>
    </submittedName>
</protein>
<proteinExistence type="predicted"/>
<sequence>MQGVDLRLSEKQEESIAHATARICIWEGSVRSGKTVASLLRWLVYVASAPRGGQLVVIGKTFDTVWRNVFGPLMDPAITGPAARLISYTRGAPTAKILGRSIEIITANDKAAVGRLRGGTFAGAYVDEATLIPEGFWDMLLSRLSVRGAQLFATTNPDSPAHWLRKRFLLRKGELNLRSFKFVIDDNHALDPGYVASLKMEYVGLWYRRFIKGEWVAAEGAVYDMWDEDVHVVDIVPQITQWIALGVDHGTTNPFHAGLLGLGIDRRLYIVRDWRYDSKLKHRQLTDVEYSKRLRTWLDQVPIPGSDAKGVRPMFTVVDPSAASFRVQLHEDGIASVLGDNEVLPGIMTVSSLLATQRLKVHSSCKDLIEEFPGYSWDDKKSAKGEDAPIKIADHGLDMARYAAHTTRATWQYQLCEPQLLVAA</sequence>
<accession>A0A5M3WF47</accession>
<keyword evidence="2" id="KW-1185">Reference proteome</keyword>
<dbReference type="Pfam" id="PF03237">
    <property type="entry name" value="Terminase_6N"/>
    <property type="match status" value="1"/>
</dbReference>
<dbReference type="Proteomes" id="UP000331127">
    <property type="component" value="Unassembled WGS sequence"/>
</dbReference>
<reference evidence="1 2" key="1">
    <citation type="submission" date="2019-10" db="EMBL/GenBank/DDBJ databases">
        <title>Whole genome shotgun sequence of Acrocarpospora macrocephala NBRC 16266.</title>
        <authorList>
            <person name="Ichikawa N."/>
            <person name="Kimura A."/>
            <person name="Kitahashi Y."/>
            <person name="Komaki H."/>
            <person name="Oguchi A."/>
        </authorList>
    </citation>
    <scope>NUCLEOTIDE SEQUENCE [LARGE SCALE GENOMIC DNA]</scope>
    <source>
        <strain evidence="1 2">NBRC 16266</strain>
    </source>
</reference>
<dbReference type="OrthoDB" id="4498710at2"/>